<comment type="caution">
    <text evidence="2">The sequence shown here is derived from an EMBL/GenBank/DDBJ whole genome shotgun (WGS) entry which is preliminary data.</text>
</comment>
<keyword evidence="1" id="KW-1133">Transmembrane helix</keyword>
<reference evidence="2 5" key="2">
    <citation type="submission" date="2019-07" db="EMBL/GenBank/DDBJ databases">
        <title>Whole genome shotgun sequence of Myxococcus virescens NBRC 100334.</title>
        <authorList>
            <person name="Hosoyama A."/>
            <person name="Uohara A."/>
            <person name="Ohji S."/>
            <person name="Ichikawa N."/>
        </authorList>
    </citation>
    <scope>NUCLEOTIDE SEQUENCE [LARGE SCALE GENOMIC DNA]</scope>
    <source>
        <strain evidence="2 5">NBRC 100334</strain>
    </source>
</reference>
<keyword evidence="1" id="KW-0472">Membrane</keyword>
<evidence type="ECO:0000313" key="3">
    <source>
        <dbReference type="EMBL" id="SDE89387.1"/>
    </source>
</evidence>
<proteinExistence type="predicted"/>
<dbReference type="EMBL" id="BJVY01000034">
    <property type="protein sequence ID" value="GEL73433.1"/>
    <property type="molecule type" value="Genomic_DNA"/>
</dbReference>
<evidence type="ECO:0000313" key="4">
    <source>
        <dbReference type="Proteomes" id="UP000198717"/>
    </source>
</evidence>
<gene>
    <name evidence="2" type="ORF">MVI01_52170</name>
    <name evidence="3" type="ORF">SAMN04488504_11477</name>
</gene>
<evidence type="ECO:0000256" key="1">
    <source>
        <dbReference type="SAM" id="Phobius"/>
    </source>
</evidence>
<reference evidence="3 4" key="1">
    <citation type="submission" date="2016-10" db="EMBL/GenBank/DDBJ databases">
        <authorList>
            <person name="Varghese N."/>
            <person name="Submissions S."/>
        </authorList>
    </citation>
    <scope>NUCLEOTIDE SEQUENCE [LARGE SCALE GENOMIC DNA]</scope>
    <source>
        <strain evidence="3 4">DSM 2260</strain>
    </source>
</reference>
<evidence type="ECO:0000313" key="5">
    <source>
        <dbReference type="Proteomes" id="UP000321224"/>
    </source>
</evidence>
<feature type="transmembrane region" description="Helical" evidence="1">
    <location>
        <begin position="102"/>
        <end position="121"/>
    </location>
</feature>
<sequence>MGSTDIQLLQRRVRRTYELARLRRALLGVLPIVVVTALAALLASRPAPPLTFGLATVLMGAMMLWHGRDAQKAFLPGVIAGLVPLSLALGTGALHTCGTANCSYLCIPACVLGGVVAGMAVSGVSLQRRAGPWFWVSASGLALLTGAMGCACMGASGVVGLGMGFGAGIVPGLLRRAFGKKDS</sequence>
<accession>A0A511HIN1</accession>
<dbReference type="EMBL" id="FNAJ01000014">
    <property type="protein sequence ID" value="SDE89387.1"/>
    <property type="molecule type" value="Genomic_DNA"/>
</dbReference>
<keyword evidence="1" id="KW-0812">Transmembrane</keyword>
<evidence type="ECO:0000313" key="2">
    <source>
        <dbReference type="EMBL" id="GEL73433.1"/>
    </source>
</evidence>
<feature type="transmembrane region" description="Helical" evidence="1">
    <location>
        <begin position="25"/>
        <end position="43"/>
    </location>
</feature>
<dbReference type="Proteomes" id="UP000198717">
    <property type="component" value="Unassembled WGS sequence"/>
</dbReference>
<protein>
    <submittedName>
        <fullName evidence="2">Uncharacterized protein</fullName>
    </submittedName>
</protein>
<organism evidence="2 5">
    <name type="scientific">Myxococcus virescens</name>
    <dbReference type="NCBI Taxonomy" id="83456"/>
    <lineage>
        <taxon>Bacteria</taxon>
        <taxon>Pseudomonadati</taxon>
        <taxon>Myxococcota</taxon>
        <taxon>Myxococcia</taxon>
        <taxon>Myxococcales</taxon>
        <taxon>Cystobacterineae</taxon>
        <taxon>Myxococcaceae</taxon>
        <taxon>Myxococcus</taxon>
    </lineage>
</organism>
<dbReference type="Proteomes" id="UP000321224">
    <property type="component" value="Unassembled WGS sequence"/>
</dbReference>
<name>A0A511HIN1_9BACT</name>
<feature type="transmembrane region" description="Helical" evidence="1">
    <location>
        <begin position="141"/>
        <end position="174"/>
    </location>
</feature>
<feature type="transmembrane region" description="Helical" evidence="1">
    <location>
        <begin position="50"/>
        <end position="67"/>
    </location>
</feature>
<dbReference type="RefSeq" id="WP_090493408.1">
    <property type="nucleotide sequence ID" value="NZ_BJVY01000034.1"/>
</dbReference>
<dbReference type="AlphaFoldDB" id="A0A511HIN1"/>
<feature type="transmembrane region" description="Helical" evidence="1">
    <location>
        <begin position="73"/>
        <end position="95"/>
    </location>
</feature>
<keyword evidence="4" id="KW-1185">Reference proteome</keyword>